<reference evidence="2 3" key="1">
    <citation type="submission" date="2022-03" db="EMBL/GenBank/DDBJ databases">
        <title>Novel taxa within the pig intestine.</title>
        <authorList>
            <person name="Wylensek D."/>
            <person name="Bishof K."/>
            <person name="Afrizal A."/>
            <person name="Clavel T."/>
        </authorList>
    </citation>
    <scope>NUCLEOTIDE SEQUENCE [LARGE SCALE GENOMIC DNA]</scope>
    <source>
        <strain evidence="2 3">CLA-KB-P66</strain>
    </source>
</reference>
<keyword evidence="3" id="KW-1185">Reference proteome</keyword>
<gene>
    <name evidence="2" type="ORF">MOX91_02780</name>
</gene>
<feature type="transmembrane region" description="Helical" evidence="1">
    <location>
        <begin position="145"/>
        <end position="166"/>
    </location>
</feature>
<keyword evidence="1" id="KW-0472">Membrane</keyword>
<feature type="transmembrane region" description="Helical" evidence="1">
    <location>
        <begin position="208"/>
        <end position="225"/>
    </location>
</feature>
<comment type="caution">
    <text evidence="2">The sequence shown here is derived from an EMBL/GenBank/DDBJ whole genome shotgun (WGS) entry which is preliminary data.</text>
</comment>
<protein>
    <submittedName>
        <fullName evidence="2">Uncharacterized protein</fullName>
    </submittedName>
</protein>
<sequence>MENSVKIPVLENSIKMAKESILGLRVCAVSSVSACIVISILWCKFLPPNLSFTANYFLLGSLIFFCSFCIIGDLMMYKMNVFIKSIIGAIFFLVYPISSAVLDGLYLGYLMWLMPLPFLLYVLFAARDPETFYKKRKYTLPFKHYMLCISAMLQPFFNILLCFETNEICSKYFYTTNAKMVIIIICLIELLLFTMLLQYDIYKCKIHYVRKCVYLVLTSPITYFLPGLFERFLNCDFLFSFSLFSFSSLLYLNQYCSEEKYYTFRH</sequence>
<name>A0ABU4WFW3_9BACT</name>
<feature type="transmembrane region" description="Helical" evidence="1">
    <location>
        <begin position="21"/>
        <end position="42"/>
    </location>
</feature>
<keyword evidence="1" id="KW-0812">Transmembrane</keyword>
<dbReference type="RefSeq" id="WP_370396549.1">
    <property type="nucleotide sequence ID" value="NZ_JALBUT010000002.1"/>
</dbReference>
<evidence type="ECO:0000313" key="3">
    <source>
        <dbReference type="Proteomes" id="UP001275932"/>
    </source>
</evidence>
<feature type="transmembrane region" description="Helical" evidence="1">
    <location>
        <begin position="178"/>
        <end position="196"/>
    </location>
</feature>
<feature type="transmembrane region" description="Helical" evidence="1">
    <location>
        <begin position="104"/>
        <end position="124"/>
    </location>
</feature>
<evidence type="ECO:0000313" key="2">
    <source>
        <dbReference type="EMBL" id="MDX8415104.1"/>
    </source>
</evidence>
<feature type="transmembrane region" description="Helical" evidence="1">
    <location>
        <begin position="81"/>
        <end position="98"/>
    </location>
</feature>
<evidence type="ECO:0000256" key="1">
    <source>
        <dbReference type="SAM" id="Phobius"/>
    </source>
</evidence>
<feature type="transmembrane region" description="Helical" evidence="1">
    <location>
        <begin position="54"/>
        <end position="74"/>
    </location>
</feature>
<keyword evidence="1" id="KW-1133">Transmembrane helix</keyword>
<proteinExistence type="predicted"/>
<dbReference type="Proteomes" id="UP001275932">
    <property type="component" value="Unassembled WGS sequence"/>
</dbReference>
<accession>A0ABU4WFW3</accession>
<dbReference type="EMBL" id="JALBUT010000002">
    <property type="protein sequence ID" value="MDX8415104.1"/>
    <property type="molecule type" value="Genomic_DNA"/>
</dbReference>
<organism evidence="2 3">
    <name type="scientific">Intestinicryptomonas porci</name>
    <dbReference type="NCBI Taxonomy" id="2926320"/>
    <lineage>
        <taxon>Bacteria</taxon>
        <taxon>Pseudomonadati</taxon>
        <taxon>Verrucomicrobiota</taxon>
        <taxon>Opitutia</taxon>
        <taxon>Opitutales</taxon>
        <taxon>Intestinicryptomonaceae</taxon>
        <taxon>Intestinicryptomonas</taxon>
    </lineage>
</organism>